<sequence>MSEVIYAALIFFVISSGHLIAAESRQTHSNHVIRKRQTTTPTFTQNPYSFTVTSCAAGGTVGQVTATVTGGTVTVYTISSSSGKYTIATTGLITLLTATPTAETFTVTAYATTGFTATATVTVTTTCSSSGSTTTLDRTPPVFQQSQYTFSTACSSTQRLQVGLILASNSRSDTLNYTILNPLGSPFFVDPNSGLIKTYVPLATAGTYSLTAQASDPYGNAVTVPVTVTVSGTCVCSGTAACAG</sequence>
<evidence type="ECO:0008006" key="4">
    <source>
        <dbReference type="Google" id="ProtNLM"/>
    </source>
</evidence>
<name>A0A1W0WLL8_HYPEX</name>
<keyword evidence="1" id="KW-0732">Signal</keyword>
<feature type="signal peptide" evidence="1">
    <location>
        <begin position="1"/>
        <end position="24"/>
    </location>
</feature>
<dbReference type="OrthoDB" id="10071505at2759"/>
<gene>
    <name evidence="2" type="ORF">BV898_09730</name>
</gene>
<dbReference type="SUPFAM" id="SSF49313">
    <property type="entry name" value="Cadherin-like"/>
    <property type="match status" value="2"/>
</dbReference>
<organism evidence="2 3">
    <name type="scientific">Hypsibius exemplaris</name>
    <name type="common">Freshwater tardigrade</name>
    <dbReference type="NCBI Taxonomy" id="2072580"/>
    <lineage>
        <taxon>Eukaryota</taxon>
        <taxon>Metazoa</taxon>
        <taxon>Ecdysozoa</taxon>
        <taxon>Tardigrada</taxon>
        <taxon>Eutardigrada</taxon>
        <taxon>Parachela</taxon>
        <taxon>Hypsibioidea</taxon>
        <taxon>Hypsibiidae</taxon>
        <taxon>Hypsibius</taxon>
    </lineage>
</organism>
<evidence type="ECO:0000313" key="2">
    <source>
        <dbReference type="EMBL" id="OQV16094.1"/>
    </source>
</evidence>
<accession>A0A1W0WLL8</accession>
<feature type="chain" id="PRO_5011963783" description="Cadherin domain-containing protein" evidence="1">
    <location>
        <begin position="25"/>
        <end position="244"/>
    </location>
</feature>
<dbReference type="GO" id="GO:0016020">
    <property type="term" value="C:membrane"/>
    <property type="evidence" value="ECO:0007669"/>
    <property type="project" value="InterPro"/>
</dbReference>
<dbReference type="AlphaFoldDB" id="A0A1W0WLL8"/>
<keyword evidence="3" id="KW-1185">Reference proteome</keyword>
<comment type="caution">
    <text evidence="2">The sequence shown here is derived from an EMBL/GenBank/DDBJ whole genome shotgun (WGS) entry which is preliminary data.</text>
</comment>
<evidence type="ECO:0000313" key="3">
    <source>
        <dbReference type="Proteomes" id="UP000192578"/>
    </source>
</evidence>
<dbReference type="EMBL" id="MTYJ01000078">
    <property type="protein sequence ID" value="OQV16094.1"/>
    <property type="molecule type" value="Genomic_DNA"/>
</dbReference>
<evidence type="ECO:0000256" key="1">
    <source>
        <dbReference type="SAM" id="SignalP"/>
    </source>
</evidence>
<dbReference type="GO" id="GO:0005509">
    <property type="term" value="F:calcium ion binding"/>
    <property type="evidence" value="ECO:0007669"/>
    <property type="project" value="InterPro"/>
</dbReference>
<proteinExistence type="predicted"/>
<dbReference type="CDD" id="cd11304">
    <property type="entry name" value="Cadherin_repeat"/>
    <property type="match status" value="1"/>
</dbReference>
<dbReference type="InterPro" id="IPR015919">
    <property type="entry name" value="Cadherin-like_sf"/>
</dbReference>
<dbReference type="Gene3D" id="2.60.40.60">
    <property type="entry name" value="Cadherins"/>
    <property type="match status" value="1"/>
</dbReference>
<protein>
    <recommendedName>
        <fullName evidence="4">Cadherin domain-containing protein</fullName>
    </recommendedName>
</protein>
<reference evidence="3" key="1">
    <citation type="submission" date="2017-01" db="EMBL/GenBank/DDBJ databases">
        <title>Comparative genomics of anhydrobiosis in the tardigrade Hypsibius dujardini.</title>
        <authorList>
            <person name="Yoshida Y."/>
            <person name="Koutsovoulos G."/>
            <person name="Laetsch D."/>
            <person name="Stevens L."/>
            <person name="Kumar S."/>
            <person name="Horikawa D."/>
            <person name="Ishino K."/>
            <person name="Komine S."/>
            <person name="Tomita M."/>
            <person name="Blaxter M."/>
            <person name="Arakawa K."/>
        </authorList>
    </citation>
    <scope>NUCLEOTIDE SEQUENCE [LARGE SCALE GENOMIC DNA]</scope>
    <source>
        <strain evidence="3">Z151</strain>
    </source>
</reference>
<dbReference type="Proteomes" id="UP000192578">
    <property type="component" value="Unassembled WGS sequence"/>
</dbReference>